<keyword evidence="2" id="KW-1185">Reference proteome</keyword>
<organism evidence="1 2">
    <name type="scientific">Oligosphaera ethanolica</name>
    <dbReference type="NCBI Taxonomy" id="760260"/>
    <lineage>
        <taxon>Bacteria</taxon>
        <taxon>Pseudomonadati</taxon>
        <taxon>Lentisphaerota</taxon>
        <taxon>Oligosphaeria</taxon>
        <taxon>Oligosphaerales</taxon>
        <taxon>Oligosphaeraceae</taxon>
        <taxon>Oligosphaera</taxon>
    </lineage>
</organism>
<protein>
    <submittedName>
        <fullName evidence="1">Uncharacterized protein</fullName>
    </submittedName>
</protein>
<dbReference type="EMBL" id="JAUSVL010000001">
    <property type="protein sequence ID" value="MDQ0290509.1"/>
    <property type="molecule type" value="Genomic_DNA"/>
</dbReference>
<dbReference type="AlphaFoldDB" id="A0AAE3VI01"/>
<reference evidence="1" key="1">
    <citation type="submission" date="2023-07" db="EMBL/GenBank/DDBJ databases">
        <title>Genomic Encyclopedia of Type Strains, Phase IV (KMG-IV): sequencing the most valuable type-strain genomes for metagenomic binning, comparative biology and taxonomic classification.</title>
        <authorList>
            <person name="Goeker M."/>
        </authorList>
    </citation>
    <scope>NUCLEOTIDE SEQUENCE</scope>
    <source>
        <strain evidence="1">DSM 24202</strain>
    </source>
</reference>
<gene>
    <name evidence="1" type="ORF">J3R75_002616</name>
</gene>
<dbReference type="Proteomes" id="UP001238163">
    <property type="component" value="Unassembled WGS sequence"/>
</dbReference>
<name>A0AAE3VI01_9BACT</name>
<comment type="caution">
    <text evidence="1">The sequence shown here is derived from an EMBL/GenBank/DDBJ whole genome shotgun (WGS) entry which is preliminary data.</text>
</comment>
<evidence type="ECO:0000313" key="2">
    <source>
        <dbReference type="Proteomes" id="UP001238163"/>
    </source>
</evidence>
<proteinExistence type="predicted"/>
<dbReference type="RefSeq" id="WP_307262088.1">
    <property type="nucleotide sequence ID" value="NZ_JAUSVL010000001.1"/>
</dbReference>
<sequence>MQFSEGLSQVERQFQPLPFALVVPVKGLALEITPGHDVWQPGGHAKPAARRLVTAKINGVHEAVGGQFTQGGDALTQALRLLRGERDIVVVQTQTDDFHRTFPASTKDGRRPAVRHAFAYLIVSHARWQLESAPALGTGLELATEALLTFQAL</sequence>
<evidence type="ECO:0000313" key="1">
    <source>
        <dbReference type="EMBL" id="MDQ0290509.1"/>
    </source>
</evidence>
<accession>A0AAE3VI01</accession>